<protein>
    <recommendedName>
        <fullName evidence="5">Metallophosphoesterase</fullName>
    </recommendedName>
</protein>
<dbReference type="EMBL" id="VMGH01000043">
    <property type="protein sequence ID" value="TSC91317.1"/>
    <property type="molecule type" value="Genomic_DNA"/>
</dbReference>
<evidence type="ECO:0000256" key="2">
    <source>
        <dbReference type="PIRSR" id="PIRSR004789-51"/>
    </source>
</evidence>
<feature type="binding site" evidence="2">
    <location>
        <position position="39"/>
    </location>
    <ligand>
        <name>Fe cation</name>
        <dbReference type="ChEBI" id="CHEBI:24875"/>
        <label>2</label>
    </ligand>
</feature>
<feature type="active site" description="Proton donor" evidence="1">
    <location>
        <position position="68"/>
    </location>
</feature>
<gene>
    <name evidence="3" type="ORF">CEN92_294</name>
</gene>
<dbReference type="SUPFAM" id="SSF56300">
    <property type="entry name" value="Metallo-dependent phosphatases"/>
    <property type="match status" value="1"/>
</dbReference>
<dbReference type="GO" id="GO:0004113">
    <property type="term" value="F:2',3'-cyclic-nucleotide 3'-phosphodiesterase activity"/>
    <property type="evidence" value="ECO:0007669"/>
    <property type="project" value="TreeGrafter"/>
</dbReference>
<dbReference type="Pfam" id="PF13277">
    <property type="entry name" value="YmdB"/>
    <property type="match status" value="1"/>
</dbReference>
<evidence type="ECO:0008006" key="5">
    <source>
        <dbReference type="Google" id="ProtNLM"/>
    </source>
</evidence>
<dbReference type="InterPro" id="IPR029052">
    <property type="entry name" value="Metallo-depent_PP-like"/>
</dbReference>
<accession>A0A554LEN7</accession>
<evidence type="ECO:0000256" key="1">
    <source>
        <dbReference type="PIRSR" id="PIRSR004789-50"/>
    </source>
</evidence>
<dbReference type="PANTHER" id="PTHR36303">
    <property type="entry name" value="2',3'-CYCLIC-NUCLEOTIDE 2'-PHOSPHODIESTERASE"/>
    <property type="match status" value="1"/>
</dbReference>
<reference evidence="3 4" key="1">
    <citation type="submission" date="2017-07" db="EMBL/GenBank/DDBJ databases">
        <title>Mechanisms for carbon and nitrogen cycling indicate functional differentiation within the Candidate Phyla Radiation.</title>
        <authorList>
            <person name="Danczak R.E."/>
            <person name="Johnston M.D."/>
            <person name="Kenah C."/>
            <person name="Slattery M."/>
            <person name="Wrighton K.C."/>
            <person name="Wilkins M.J."/>
        </authorList>
    </citation>
    <scope>NUCLEOTIDE SEQUENCE [LARGE SCALE GENOMIC DNA]</scope>
    <source>
        <strain evidence="3">Licking1014_96</strain>
    </source>
</reference>
<dbReference type="InterPro" id="IPR005235">
    <property type="entry name" value="YmdB-like"/>
</dbReference>
<dbReference type="NCBIfam" id="TIGR00282">
    <property type="entry name" value="TIGR00282 family metallophosphoesterase"/>
    <property type="match status" value="1"/>
</dbReference>
<comment type="caution">
    <text evidence="3">The sequence shown here is derived from an EMBL/GenBank/DDBJ whole genome shotgun (WGS) entry which is preliminary data.</text>
</comment>
<dbReference type="PIRSF" id="PIRSF004789">
    <property type="entry name" value="DR1281"/>
    <property type="match status" value="1"/>
</dbReference>
<proteinExistence type="predicted"/>
<feature type="binding site" evidence="2">
    <location>
        <position position="67"/>
    </location>
    <ligand>
        <name>Fe cation</name>
        <dbReference type="ChEBI" id="CHEBI:24875"/>
        <label>2</label>
    </ligand>
</feature>
<feature type="binding site" evidence="2">
    <location>
        <position position="8"/>
    </location>
    <ligand>
        <name>Fe cation</name>
        <dbReference type="ChEBI" id="CHEBI:24875"/>
        <label>1</label>
    </ligand>
</feature>
<keyword evidence="2" id="KW-0479">Metal-binding</keyword>
<feature type="binding site" evidence="2">
    <location>
        <position position="175"/>
    </location>
    <ligand>
        <name>Fe cation</name>
        <dbReference type="ChEBI" id="CHEBI:24875"/>
        <label>2</label>
    </ligand>
</feature>
<feature type="binding site" evidence="2">
    <location>
        <position position="40"/>
    </location>
    <ligand>
        <name>Fe cation</name>
        <dbReference type="ChEBI" id="CHEBI:24875"/>
        <label>1</label>
    </ligand>
</feature>
<dbReference type="Proteomes" id="UP000318296">
    <property type="component" value="Unassembled WGS sequence"/>
</dbReference>
<dbReference type="Gene3D" id="3.60.21.10">
    <property type="match status" value="1"/>
</dbReference>
<dbReference type="PANTHER" id="PTHR36303:SF1">
    <property type="entry name" value="2',3'-CYCLIC-NUCLEOTIDE 2'-PHOSPHODIESTERASE"/>
    <property type="match status" value="1"/>
</dbReference>
<sequence length="256" mass="28574">MKILFIGDIVGRPAREAVKKILPDLIKKEEVDFVIANGENLAHGKGMTEKTYEEMRESGIDCFTSGNHIWAKKEFIPFLEDKEIKVLRPANYPPGTPGRGHEIFEVGTQKLAVVSLMGRVFFPVDLDCPFRKLDEILKEIGEMPTLVDFHADATSEKRAFGLYAAGRVSAAIGSHTHIATADEEVVENTAYISDVGMTGVRDSVLGVDKKLIIKKFLTQILTRHEIAKGEVEFNAVLLEIDRKGRAKKIERVREIV</sequence>
<dbReference type="AlphaFoldDB" id="A0A554LEN7"/>
<feature type="binding site" evidence="2">
    <location>
        <position position="177"/>
    </location>
    <ligand>
        <name>Fe cation</name>
        <dbReference type="ChEBI" id="CHEBI:24875"/>
        <label>1</label>
    </ligand>
</feature>
<evidence type="ECO:0000313" key="4">
    <source>
        <dbReference type="Proteomes" id="UP000318296"/>
    </source>
</evidence>
<feature type="binding site" evidence="2">
    <location>
        <position position="39"/>
    </location>
    <ligand>
        <name>Fe cation</name>
        <dbReference type="ChEBI" id="CHEBI:24875"/>
        <label>1</label>
    </ligand>
</feature>
<evidence type="ECO:0000313" key="3">
    <source>
        <dbReference type="EMBL" id="TSC91317.1"/>
    </source>
</evidence>
<name>A0A554LEN7_9BACT</name>
<feature type="binding site" evidence="2">
    <location>
        <position position="150"/>
    </location>
    <ligand>
        <name>Fe cation</name>
        <dbReference type="ChEBI" id="CHEBI:24875"/>
        <label>2</label>
    </ligand>
</feature>
<organism evidence="3 4">
    <name type="scientific">Candidatus Berkelbacteria bacterium Licking1014_96</name>
    <dbReference type="NCBI Taxonomy" id="2017149"/>
    <lineage>
        <taxon>Bacteria</taxon>
        <taxon>Candidatus Berkelbacteria</taxon>
    </lineage>
</organism>
<dbReference type="GO" id="GO:0046872">
    <property type="term" value="F:metal ion binding"/>
    <property type="evidence" value="ECO:0007669"/>
    <property type="project" value="UniProtKB-KW"/>
</dbReference>